<sequence length="328" mass="35590">MANSNPPSQVQISASNTQPSVPPFHYYGVRLRGRKWTSEAYNQHESKNIWIGTHFTPEMAAIAHDVAALAFNGASALLNFPDIIQSLPVPKSISIVDIRAAVEEATKQFSAMPEVVDASEVPPQDIGKTYITACPRDKSCQRPLPRLPVPVLHAQGCPRAPTLAASTCLHTHALAHSSLIASAMSGRVNPATCWVGSGIRVGTYSTQKMAAIAHDVAELAINRDRALLNFPDLIGSLPVPKSTSIVHIRAAAKAAAEQFNVRPEVVGASEVSSQEIAEYFDEDELFNMPQLLIEMAEGLMVSPPRVGPPEYDEPLEVLEDNNLWKFDE</sequence>
<evidence type="ECO:0000313" key="9">
    <source>
        <dbReference type="EMBL" id="PKU69249.1"/>
    </source>
</evidence>
<evidence type="ECO:0000256" key="3">
    <source>
        <dbReference type="ARBA" id="ARBA00023125"/>
    </source>
</evidence>
<evidence type="ECO:0000256" key="6">
    <source>
        <dbReference type="ARBA" id="ARBA00023242"/>
    </source>
</evidence>
<accession>A0A2I0W0R7</accession>
<keyword evidence="4" id="KW-0010">Activator</keyword>
<dbReference type="GO" id="GO:0003677">
    <property type="term" value="F:DNA binding"/>
    <property type="evidence" value="ECO:0007669"/>
    <property type="project" value="UniProtKB-KW"/>
</dbReference>
<comment type="subcellular location">
    <subcellularLocation>
        <location evidence="1">Nucleus</location>
    </subcellularLocation>
</comment>
<evidence type="ECO:0000256" key="5">
    <source>
        <dbReference type="ARBA" id="ARBA00023163"/>
    </source>
</evidence>
<evidence type="ECO:0000313" key="10">
    <source>
        <dbReference type="Proteomes" id="UP000233837"/>
    </source>
</evidence>
<reference evidence="9 10" key="1">
    <citation type="journal article" date="2016" name="Sci. Rep.">
        <title>The Dendrobium catenatum Lindl. genome sequence provides insights into polysaccharide synthase, floral development and adaptive evolution.</title>
        <authorList>
            <person name="Zhang G.Q."/>
            <person name="Xu Q."/>
            <person name="Bian C."/>
            <person name="Tsai W.C."/>
            <person name="Yeh C.M."/>
            <person name="Liu K.W."/>
            <person name="Yoshida K."/>
            <person name="Zhang L.S."/>
            <person name="Chang S.B."/>
            <person name="Chen F."/>
            <person name="Shi Y."/>
            <person name="Su Y.Y."/>
            <person name="Zhang Y.Q."/>
            <person name="Chen L.J."/>
            <person name="Yin Y."/>
            <person name="Lin M."/>
            <person name="Huang H."/>
            <person name="Deng H."/>
            <person name="Wang Z.W."/>
            <person name="Zhu S.L."/>
            <person name="Zhao X."/>
            <person name="Deng C."/>
            <person name="Niu S.C."/>
            <person name="Huang J."/>
            <person name="Wang M."/>
            <person name="Liu G.H."/>
            <person name="Yang H.J."/>
            <person name="Xiao X.J."/>
            <person name="Hsiao Y.Y."/>
            <person name="Wu W.L."/>
            <person name="Chen Y.Y."/>
            <person name="Mitsuda N."/>
            <person name="Ohme-Takagi M."/>
            <person name="Luo Y.B."/>
            <person name="Van de Peer Y."/>
            <person name="Liu Z.J."/>
        </authorList>
    </citation>
    <scope>NUCLEOTIDE SEQUENCE [LARGE SCALE GENOMIC DNA]</scope>
    <source>
        <tissue evidence="9">The whole plant</tissue>
    </source>
</reference>
<organism evidence="9 10">
    <name type="scientific">Dendrobium catenatum</name>
    <dbReference type="NCBI Taxonomy" id="906689"/>
    <lineage>
        <taxon>Eukaryota</taxon>
        <taxon>Viridiplantae</taxon>
        <taxon>Streptophyta</taxon>
        <taxon>Embryophyta</taxon>
        <taxon>Tracheophyta</taxon>
        <taxon>Spermatophyta</taxon>
        <taxon>Magnoliopsida</taxon>
        <taxon>Liliopsida</taxon>
        <taxon>Asparagales</taxon>
        <taxon>Orchidaceae</taxon>
        <taxon>Epidendroideae</taxon>
        <taxon>Malaxideae</taxon>
        <taxon>Dendrobiinae</taxon>
        <taxon>Dendrobium</taxon>
    </lineage>
</organism>
<dbReference type="InterPro" id="IPR045277">
    <property type="entry name" value="DRE1A-I"/>
</dbReference>
<keyword evidence="5" id="KW-0804">Transcription</keyword>
<name>A0A2I0W0R7_9ASPA</name>
<dbReference type="EMBL" id="KZ503041">
    <property type="protein sequence ID" value="PKU69249.1"/>
    <property type="molecule type" value="Genomic_DNA"/>
</dbReference>
<keyword evidence="3" id="KW-0238">DNA-binding</keyword>
<keyword evidence="10" id="KW-1185">Reference proteome</keyword>
<keyword evidence="2" id="KW-0805">Transcription regulation</keyword>
<evidence type="ECO:0000256" key="7">
    <source>
        <dbReference type="ARBA" id="ARBA00024343"/>
    </source>
</evidence>
<dbReference type="CDD" id="cd00018">
    <property type="entry name" value="AP2"/>
    <property type="match status" value="1"/>
</dbReference>
<dbReference type="PROSITE" id="PS51032">
    <property type="entry name" value="AP2_ERF"/>
    <property type="match status" value="1"/>
</dbReference>
<comment type="similarity">
    <text evidence="7">Belongs to the AP2/ERF transcription factor family. ERF subfamily.</text>
</comment>
<dbReference type="AlphaFoldDB" id="A0A2I0W0R7"/>
<dbReference type="SUPFAM" id="SSF54171">
    <property type="entry name" value="DNA-binding domain"/>
    <property type="match status" value="2"/>
</dbReference>
<dbReference type="Gene3D" id="3.30.730.10">
    <property type="entry name" value="AP2/ERF domain"/>
    <property type="match status" value="2"/>
</dbReference>
<dbReference type="PANTHER" id="PTHR31839:SF85">
    <property type="entry name" value="AP2_ERF DOMAIN-CONTAINING PROTEIN"/>
    <property type="match status" value="1"/>
</dbReference>
<dbReference type="InterPro" id="IPR036955">
    <property type="entry name" value="AP2/ERF_dom_sf"/>
</dbReference>
<feature type="domain" description="AP2/ERF" evidence="8">
    <location>
        <begin position="25"/>
        <end position="81"/>
    </location>
</feature>
<gene>
    <name evidence="9" type="primary">TINY</name>
    <name evidence="9" type="ORF">MA16_Dca002519</name>
</gene>
<proteinExistence type="inferred from homology"/>
<evidence type="ECO:0000256" key="4">
    <source>
        <dbReference type="ARBA" id="ARBA00023159"/>
    </source>
</evidence>
<dbReference type="InterPro" id="IPR016177">
    <property type="entry name" value="DNA-bd_dom_sf"/>
</dbReference>
<evidence type="ECO:0000256" key="2">
    <source>
        <dbReference type="ARBA" id="ARBA00023015"/>
    </source>
</evidence>
<dbReference type="Proteomes" id="UP000233837">
    <property type="component" value="Unassembled WGS sequence"/>
</dbReference>
<keyword evidence="6" id="KW-0539">Nucleus</keyword>
<evidence type="ECO:0000259" key="8">
    <source>
        <dbReference type="PROSITE" id="PS51032"/>
    </source>
</evidence>
<dbReference type="GO" id="GO:0005634">
    <property type="term" value="C:nucleus"/>
    <property type="evidence" value="ECO:0007669"/>
    <property type="project" value="UniProtKB-SubCell"/>
</dbReference>
<reference evidence="9 10" key="2">
    <citation type="journal article" date="2017" name="Nature">
        <title>The Apostasia genome and the evolution of orchids.</title>
        <authorList>
            <person name="Zhang G.Q."/>
            <person name="Liu K.W."/>
            <person name="Li Z."/>
            <person name="Lohaus R."/>
            <person name="Hsiao Y.Y."/>
            <person name="Niu S.C."/>
            <person name="Wang J.Y."/>
            <person name="Lin Y.C."/>
            <person name="Xu Q."/>
            <person name="Chen L.J."/>
            <person name="Yoshida K."/>
            <person name="Fujiwara S."/>
            <person name="Wang Z.W."/>
            <person name="Zhang Y.Q."/>
            <person name="Mitsuda N."/>
            <person name="Wang M."/>
            <person name="Liu G.H."/>
            <person name="Pecoraro L."/>
            <person name="Huang H.X."/>
            <person name="Xiao X.J."/>
            <person name="Lin M."/>
            <person name="Wu X.Y."/>
            <person name="Wu W.L."/>
            <person name="Chen Y.Y."/>
            <person name="Chang S.B."/>
            <person name="Sakamoto S."/>
            <person name="Ohme-Takagi M."/>
            <person name="Yagi M."/>
            <person name="Zeng S.J."/>
            <person name="Shen C.Y."/>
            <person name="Yeh C.M."/>
            <person name="Luo Y.B."/>
            <person name="Tsai W.C."/>
            <person name="Van de Peer Y."/>
            <person name="Liu Z.J."/>
        </authorList>
    </citation>
    <scope>NUCLEOTIDE SEQUENCE [LARGE SCALE GENOMIC DNA]</scope>
    <source>
        <tissue evidence="9">The whole plant</tissue>
    </source>
</reference>
<dbReference type="GO" id="GO:0003700">
    <property type="term" value="F:DNA-binding transcription factor activity"/>
    <property type="evidence" value="ECO:0007669"/>
    <property type="project" value="InterPro"/>
</dbReference>
<evidence type="ECO:0000256" key="1">
    <source>
        <dbReference type="ARBA" id="ARBA00004123"/>
    </source>
</evidence>
<dbReference type="SMART" id="SM00380">
    <property type="entry name" value="AP2"/>
    <property type="match status" value="1"/>
</dbReference>
<dbReference type="InterPro" id="IPR001471">
    <property type="entry name" value="AP2/ERF_dom"/>
</dbReference>
<protein>
    <submittedName>
        <fullName evidence="9">Ethylene-responsive transcription factor TINY</fullName>
    </submittedName>
</protein>
<dbReference type="PANTHER" id="PTHR31839">
    <property type="entry name" value="DEHYDRATION-RESPONSIVE ELEMENT-BINDING PROTEIN 1D"/>
    <property type="match status" value="1"/>
</dbReference>